<dbReference type="Pfam" id="PF00294">
    <property type="entry name" value="PfkB"/>
    <property type="match status" value="1"/>
</dbReference>
<keyword evidence="5" id="KW-0067">ATP-binding</keyword>
<dbReference type="PANTHER" id="PTHR43085">
    <property type="entry name" value="HEXOKINASE FAMILY MEMBER"/>
    <property type="match status" value="1"/>
</dbReference>
<evidence type="ECO:0000256" key="5">
    <source>
        <dbReference type="ARBA" id="ARBA00022840"/>
    </source>
</evidence>
<comment type="similarity">
    <text evidence="1">Belongs to the carbohydrate kinase PfkB family.</text>
</comment>
<dbReference type="SUPFAM" id="SSF53613">
    <property type="entry name" value="Ribokinase-like"/>
    <property type="match status" value="1"/>
</dbReference>
<dbReference type="RefSeq" id="WP_272181016.1">
    <property type="nucleotide sequence ID" value="NZ_JAQOMS010000002.1"/>
</dbReference>
<name>A0ABT5FF01_9GAMM</name>
<reference evidence="7 8" key="1">
    <citation type="submission" date="2023-01" db="EMBL/GenBank/DDBJ databases">
        <title>Psychrosphaera sp. nov., isolated from marine algae.</title>
        <authorList>
            <person name="Bayburt H."/>
            <person name="Choi B.J."/>
            <person name="Kim J.M."/>
            <person name="Choi D.G."/>
            <person name="Jeon C.O."/>
        </authorList>
    </citation>
    <scope>NUCLEOTIDE SEQUENCE [LARGE SCALE GENOMIC DNA]</scope>
    <source>
        <strain evidence="7 8">G1-22</strain>
    </source>
</reference>
<comment type="caution">
    <text evidence="7">The sequence shown here is derived from an EMBL/GenBank/DDBJ whole genome shotgun (WGS) entry which is preliminary data.</text>
</comment>
<dbReference type="InterPro" id="IPR029056">
    <property type="entry name" value="Ribokinase-like"/>
</dbReference>
<keyword evidence="8" id="KW-1185">Reference proteome</keyword>
<dbReference type="PROSITE" id="PS00584">
    <property type="entry name" value="PFKB_KINASES_2"/>
    <property type="match status" value="1"/>
</dbReference>
<evidence type="ECO:0000256" key="4">
    <source>
        <dbReference type="ARBA" id="ARBA00022777"/>
    </source>
</evidence>
<dbReference type="EMBL" id="JAQOMS010000002">
    <property type="protein sequence ID" value="MDC2889624.1"/>
    <property type="molecule type" value="Genomic_DNA"/>
</dbReference>
<feature type="domain" description="Carbohydrate kinase PfkB" evidence="6">
    <location>
        <begin position="1"/>
        <end position="265"/>
    </location>
</feature>
<keyword evidence="4 7" id="KW-0418">Kinase</keyword>
<proteinExistence type="inferred from homology"/>
<evidence type="ECO:0000313" key="8">
    <source>
        <dbReference type="Proteomes" id="UP001528411"/>
    </source>
</evidence>
<dbReference type="Gene3D" id="3.40.1190.20">
    <property type="match status" value="1"/>
</dbReference>
<evidence type="ECO:0000259" key="6">
    <source>
        <dbReference type="Pfam" id="PF00294"/>
    </source>
</evidence>
<gene>
    <name evidence="7" type="ORF">PN838_13630</name>
</gene>
<protein>
    <submittedName>
        <fullName evidence="7">Carbohydrate kinase</fullName>
    </submittedName>
</protein>
<accession>A0ABT5FF01</accession>
<dbReference type="InterPro" id="IPR011611">
    <property type="entry name" value="PfkB_dom"/>
</dbReference>
<organism evidence="7 8">
    <name type="scientific">Psychrosphaera algicola</name>
    <dbReference type="NCBI Taxonomy" id="3023714"/>
    <lineage>
        <taxon>Bacteria</taxon>
        <taxon>Pseudomonadati</taxon>
        <taxon>Pseudomonadota</taxon>
        <taxon>Gammaproteobacteria</taxon>
        <taxon>Alteromonadales</taxon>
        <taxon>Pseudoalteromonadaceae</taxon>
        <taxon>Psychrosphaera</taxon>
    </lineage>
</organism>
<dbReference type="GO" id="GO:0016301">
    <property type="term" value="F:kinase activity"/>
    <property type="evidence" value="ECO:0007669"/>
    <property type="project" value="UniProtKB-KW"/>
</dbReference>
<dbReference type="PANTHER" id="PTHR43085:SF1">
    <property type="entry name" value="PSEUDOURIDINE KINASE-RELATED"/>
    <property type="match status" value="1"/>
</dbReference>
<dbReference type="CDD" id="cd01167">
    <property type="entry name" value="bac_FRK"/>
    <property type="match status" value="1"/>
</dbReference>
<evidence type="ECO:0000313" key="7">
    <source>
        <dbReference type="EMBL" id="MDC2889624.1"/>
    </source>
</evidence>
<evidence type="ECO:0000256" key="1">
    <source>
        <dbReference type="ARBA" id="ARBA00010688"/>
    </source>
</evidence>
<dbReference type="InterPro" id="IPR050306">
    <property type="entry name" value="PfkB_Carbo_kinase"/>
</dbReference>
<evidence type="ECO:0000256" key="3">
    <source>
        <dbReference type="ARBA" id="ARBA00022741"/>
    </source>
</evidence>
<keyword evidence="3" id="KW-0547">Nucleotide-binding</keyword>
<dbReference type="Proteomes" id="UP001528411">
    <property type="component" value="Unassembled WGS sequence"/>
</dbReference>
<sequence>MDKVICFGEALIDMLSTEPEKFTQYPGGAPANAAVAVSKLGGNAIFCGMLGNDTFGNYLFNKFVEYGVEINYVAWTLKAKTALAFVTLDASGERSFEFYRPPSADLLFTPDDFDIEMFAVSSIFHYCSNSLTETQIEQSTYTGIQHAVEHNCIVSMDVNLRINLWPENGDYKSKIIKSMKSANIIKVSLEELHELVPADEADDFLAALLTQQCQLILLTDGAKPIVCMTKNRTFGVPTPIVDVVDTTAAGDAFIGGFLYQLSKQK</sequence>
<keyword evidence="2" id="KW-0808">Transferase</keyword>
<dbReference type="InterPro" id="IPR002173">
    <property type="entry name" value="Carboh/pur_kinase_PfkB_CS"/>
</dbReference>
<evidence type="ECO:0000256" key="2">
    <source>
        <dbReference type="ARBA" id="ARBA00022679"/>
    </source>
</evidence>